<dbReference type="GO" id="GO:0015074">
    <property type="term" value="P:DNA integration"/>
    <property type="evidence" value="ECO:0007669"/>
    <property type="project" value="InterPro"/>
</dbReference>
<evidence type="ECO:0000313" key="3">
    <source>
        <dbReference type="EMBL" id="PDT44805.1"/>
    </source>
</evidence>
<dbReference type="Pfam" id="PF00589">
    <property type="entry name" value="Phage_integrase"/>
    <property type="match status" value="1"/>
</dbReference>
<keyword evidence="1" id="KW-0233">DNA recombination</keyword>
<evidence type="ECO:0000256" key="1">
    <source>
        <dbReference type="ARBA" id="ARBA00023172"/>
    </source>
</evidence>
<evidence type="ECO:0000313" key="4">
    <source>
        <dbReference type="Proteomes" id="UP000220353"/>
    </source>
</evidence>
<dbReference type="RefSeq" id="WP_097587707.1">
    <property type="nucleotide sequence ID" value="NZ_NWTC01000028.1"/>
</dbReference>
<comment type="caution">
    <text evidence="3">The sequence shown here is derived from an EMBL/GenBank/DDBJ whole genome shotgun (WGS) entry which is preliminary data.</text>
</comment>
<reference evidence="3 4" key="1">
    <citation type="submission" date="2017-09" db="EMBL/GenBank/DDBJ databases">
        <title>Comparative genomics of rhizobia isolated from Phaseolus vulgaris in China.</title>
        <authorList>
            <person name="Tong W."/>
        </authorList>
    </citation>
    <scope>NUCLEOTIDE SEQUENCE [LARGE SCALE GENOMIC DNA]</scope>
    <source>
        <strain evidence="3 4">PCH1</strain>
    </source>
</reference>
<dbReference type="InterPro" id="IPR013762">
    <property type="entry name" value="Integrase-like_cat_sf"/>
</dbReference>
<dbReference type="PROSITE" id="PS51898">
    <property type="entry name" value="TYR_RECOMBINASE"/>
    <property type="match status" value="1"/>
</dbReference>
<dbReference type="GO" id="GO:0006310">
    <property type="term" value="P:DNA recombination"/>
    <property type="evidence" value="ECO:0007669"/>
    <property type="project" value="UniProtKB-KW"/>
</dbReference>
<dbReference type="InterPro" id="IPR002104">
    <property type="entry name" value="Integrase_catalytic"/>
</dbReference>
<dbReference type="AlphaFoldDB" id="A0A2A6LR01"/>
<name>A0A2A6LR01_RHIFR</name>
<dbReference type="SUPFAM" id="SSF56349">
    <property type="entry name" value="DNA breaking-rejoining enzymes"/>
    <property type="match status" value="1"/>
</dbReference>
<dbReference type="GO" id="GO:0003677">
    <property type="term" value="F:DNA binding"/>
    <property type="evidence" value="ECO:0007669"/>
    <property type="project" value="InterPro"/>
</dbReference>
<protein>
    <submittedName>
        <fullName evidence="3">Integrase</fullName>
    </submittedName>
</protein>
<organism evidence="3 4">
    <name type="scientific">Rhizobium fredii</name>
    <name type="common">Sinorhizobium fredii</name>
    <dbReference type="NCBI Taxonomy" id="380"/>
    <lineage>
        <taxon>Bacteria</taxon>
        <taxon>Pseudomonadati</taxon>
        <taxon>Pseudomonadota</taxon>
        <taxon>Alphaproteobacteria</taxon>
        <taxon>Hyphomicrobiales</taxon>
        <taxon>Rhizobiaceae</taxon>
        <taxon>Sinorhizobium/Ensifer group</taxon>
        <taxon>Sinorhizobium</taxon>
    </lineage>
</organism>
<gene>
    <name evidence="3" type="ORF">CO661_27405</name>
</gene>
<dbReference type="Gene3D" id="1.10.443.10">
    <property type="entry name" value="Intergrase catalytic core"/>
    <property type="match status" value="1"/>
</dbReference>
<feature type="domain" description="Tyr recombinase" evidence="2">
    <location>
        <begin position="225"/>
        <end position="329"/>
    </location>
</feature>
<dbReference type="InterPro" id="IPR011010">
    <property type="entry name" value="DNA_brk_join_enz"/>
</dbReference>
<evidence type="ECO:0000259" key="2">
    <source>
        <dbReference type="PROSITE" id="PS51898"/>
    </source>
</evidence>
<accession>A0A2A6LR01</accession>
<proteinExistence type="predicted"/>
<dbReference type="EMBL" id="NWTC01000028">
    <property type="protein sequence ID" value="PDT44805.1"/>
    <property type="molecule type" value="Genomic_DNA"/>
</dbReference>
<sequence length="329" mass="36821">MKPIILQPGPQAWLSSSILSAYQERYVARLREDRYAHNVIRVYLASVAHFARWLGEQRLHLSSLGAAVLDRFLNNHLPICRCPQPVRRTRYELRTAIRHLLRLLEAEGAIQSADKQDGLSKELAAFDAYMRDVAGLAETTRRQRGLIVGRFLAHTFGADAVDVTKIDTVAVRRFVLGEGRDWGAGAVRVAGSSIGGYLKYRQMSGDQVAKLLQAIPRAAHWRLASLPETLSPTQIDALLASFDANLPSRRRAYAMVRCVTDLGLRCAEVVKLRIEDIDWRNGTVRIARSKTHFTDCLPLPKTTGEAIADYLVGRNEKLPPALPQAKCYR</sequence>
<dbReference type="Proteomes" id="UP000220353">
    <property type="component" value="Unassembled WGS sequence"/>
</dbReference>